<sequence length="222" mass="24894">RDVMWLCIKRGVDFVVKGGSYVGQIRKQLSHVTIVIEQPWLRPLSPVMSPGTPGPTNDEKIEEYFTRYIMSDEVAENEVYTYGTFIVKQIERIVQLLNDAKGNTNQACIAIGDTQTTFLADPPCLRLCSFKVVNGHLVLTVFFRSWDLYAGLPENLGGLQFLKEYVLAHLTFPCKDGALIACSDGLHLYEQYFKIANTLNVDKIVVSNKALADKQKMGELGI</sequence>
<organism evidence="3">
    <name type="scientific">marine sediment metagenome</name>
    <dbReference type="NCBI Taxonomy" id="412755"/>
    <lineage>
        <taxon>unclassified sequences</taxon>
        <taxon>metagenomes</taxon>
        <taxon>ecological metagenomes</taxon>
    </lineage>
</organism>
<dbReference type="Gene3D" id="3.30.572.10">
    <property type="entry name" value="Thymidylate synthase/dCMP hydroxymethylase domain"/>
    <property type="match status" value="1"/>
</dbReference>
<name>A0A0F9P8A0_9ZZZZ</name>
<dbReference type="GO" id="GO:0016740">
    <property type="term" value="F:transferase activity"/>
    <property type="evidence" value="ECO:0007669"/>
    <property type="project" value="UniProtKB-KW"/>
</dbReference>
<comment type="caution">
    <text evidence="3">The sequence shown here is derived from an EMBL/GenBank/DDBJ whole genome shotgun (WGS) entry which is preliminary data.</text>
</comment>
<feature type="domain" description="Thymidylate synthase/dCMP hydroxymethylase" evidence="2">
    <location>
        <begin position="87"/>
        <end position="196"/>
    </location>
</feature>
<reference evidence="3" key="1">
    <citation type="journal article" date="2015" name="Nature">
        <title>Complex archaea that bridge the gap between prokaryotes and eukaryotes.</title>
        <authorList>
            <person name="Spang A."/>
            <person name="Saw J.H."/>
            <person name="Jorgensen S.L."/>
            <person name="Zaremba-Niedzwiedzka K."/>
            <person name="Martijn J."/>
            <person name="Lind A.E."/>
            <person name="van Eijk R."/>
            <person name="Schleper C."/>
            <person name="Guy L."/>
            <person name="Ettema T.J."/>
        </authorList>
    </citation>
    <scope>NUCLEOTIDE SEQUENCE</scope>
</reference>
<dbReference type="InterPro" id="IPR036926">
    <property type="entry name" value="Thymidate_synth/dCMP_Mease_sf"/>
</dbReference>
<dbReference type="EMBL" id="LAZR01005770">
    <property type="protein sequence ID" value="KKM97255.1"/>
    <property type="molecule type" value="Genomic_DNA"/>
</dbReference>
<gene>
    <name evidence="3" type="ORF">LCGC14_1169990</name>
</gene>
<evidence type="ECO:0000259" key="2">
    <source>
        <dbReference type="Pfam" id="PF00303"/>
    </source>
</evidence>
<dbReference type="SUPFAM" id="SSF55831">
    <property type="entry name" value="Thymidylate synthase/dCMP hydroxymethylase"/>
    <property type="match status" value="1"/>
</dbReference>
<dbReference type="InterPro" id="IPR023451">
    <property type="entry name" value="Thymidate_synth/dCMP_Mease_dom"/>
</dbReference>
<accession>A0A0F9P8A0</accession>
<evidence type="ECO:0000313" key="3">
    <source>
        <dbReference type="EMBL" id="KKM97255.1"/>
    </source>
</evidence>
<dbReference type="AlphaFoldDB" id="A0A0F9P8A0"/>
<proteinExistence type="predicted"/>
<protein>
    <recommendedName>
        <fullName evidence="2">Thymidylate synthase/dCMP hydroxymethylase domain-containing protein</fullName>
    </recommendedName>
</protein>
<dbReference type="Pfam" id="PF00303">
    <property type="entry name" value="Thymidylat_synt"/>
    <property type="match status" value="1"/>
</dbReference>
<feature type="non-terminal residue" evidence="3">
    <location>
        <position position="1"/>
    </location>
</feature>
<evidence type="ECO:0000256" key="1">
    <source>
        <dbReference type="ARBA" id="ARBA00022679"/>
    </source>
</evidence>
<keyword evidence="1" id="KW-0808">Transferase</keyword>